<comment type="caution">
    <text evidence="1">The sequence shown here is derived from an EMBL/GenBank/DDBJ whole genome shotgun (WGS) entry which is preliminary data.</text>
</comment>
<proteinExistence type="predicted"/>
<reference evidence="1 2" key="1">
    <citation type="submission" date="2023-09" db="EMBL/GenBank/DDBJ databases">
        <authorList>
            <person name="Rey-Velasco X."/>
        </authorList>
    </citation>
    <scope>NUCLEOTIDE SEQUENCE [LARGE SCALE GENOMIC DNA]</scope>
    <source>
        <strain evidence="1 2">P385</strain>
    </source>
</reference>
<name>A0ABU3BBM1_9GAMM</name>
<sequence>MSEKFSAYDSADYIHSDADAAAYLLACMEEGGDDPAFLAHALGVVARARNMSQLARDVGISRAGLYQALDADGNPTLTTVVGVLKALGLRLSVAPLGKGEAA</sequence>
<keyword evidence="2" id="KW-1185">Reference proteome</keyword>
<dbReference type="PANTHER" id="PTHR40275">
    <property type="entry name" value="SSL7038 PROTEIN"/>
    <property type="match status" value="1"/>
</dbReference>
<dbReference type="Pfam" id="PF21716">
    <property type="entry name" value="dnstrm_HI1420"/>
    <property type="match status" value="1"/>
</dbReference>
<dbReference type="EMBL" id="JAVRHY010000014">
    <property type="protein sequence ID" value="MDT0619415.1"/>
    <property type="molecule type" value="Genomic_DNA"/>
</dbReference>
<dbReference type="SUPFAM" id="SSF47413">
    <property type="entry name" value="lambda repressor-like DNA-binding domains"/>
    <property type="match status" value="1"/>
</dbReference>
<protein>
    <submittedName>
        <fullName evidence="1">Addiction module antidote protein</fullName>
    </submittedName>
</protein>
<dbReference type="InterPro" id="IPR010982">
    <property type="entry name" value="Lambda_DNA-bd_dom_sf"/>
</dbReference>
<organism evidence="1 2">
    <name type="scientific">Spectribacter acetivorans</name>
    <dbReference type="NCBI Taxonomy" id="3075603"/>
    <lineage>
        <taxon>Bacteria</taxon>
        <taxon>Pseudomonadati</taxon>
        <taxon>Pseudomonadota</taxon>
        <taxon>Gammaproteobacteria</taxon>
        <taxon>Salinisphaerales</taxon>
        <taxon>Salinisphaeraceae</taxon>
        <taxon>Spectribacter</taxon>
    </lineage>
</organism>
<dbReference type="InterPro" id="IPR014057">
    <property type="entry name" value="HI1420"/>
</dbReference>
<dbReference type="RefSeq" id="WP_311659842.1">
    <property type="nucleotide sequence ID" value="NZ_JAVRHY010000014.1"/>
</dbReference>
<dbReference type="PANTHER" id="PTHR40275:SF1">
    <property type="entry name" value="SSL7038 PROTEIN"/>
    <property type="match status" value="1"/>
</dbReference>
<dbReference type="CDD" id="cd00093">
    <property type="entry name" value="HTH_XRE"/>
    <property type="match status" value="1"/>
</dbReference>
<accession>A0ABU3BBM1</accession>
<evidence type="ECO:0000313" key="2">
    <source>
        <dbReference type="Proteomes" id="UP001259982"/>
    </source>
</evidence>
<evidence type="ECO:0000313" key="1">
    <source>
        <dbReference type="EMBL" id="MDT0619415.1"/>
    </source>
</evidence>
<dbReference type="NCBIfam" id="TIGR02684">
    <property type="entry name" value="dnstrm_HI1420"/>
    <property type="match status" value="1"/>
</dbReference>
<gene>
    <name evidence="1" type="ORF">RM531_13135</name>
</gene>
<dbReference type="Proteomes" id="UP001259982">
    <property type="component" value="Unassembled WGS sequence"/>
</dbReference>
<dbReference type="InterPro" id="IPR001387">
    <property type="entry name" value="Cro/C1-type_HTH"/>
</dbReference>